<evidence type="ECO:0000313" key="1">
    <source>
        <dbReference type="EMBL" id="MCI89302.1"/>
    </source>
</evidence>
<protein>
    <submittedName>
        <fullName evidence="1">Uncharacterized protein</fullName>
    </submittedName>
</protein>
<organism evidence="1 2">
    <name type="scientific">Trifolium medium</name>
    <dbReference type="NCBI Taxonomy" id="97028"/>
    <lineage>
        <taxon>Eukaryota</taxon>
        <taxon>Viridiplantae</taxon>
        <taxon>Streptophyta</taxon>
        <taxon>Embryophyta</taxon>
        <taxon>Tracheophyta</taxon>
        <taxon>Spermatophyta</taxon>
        <taxon>Magnoliopsida</taxon>
        <taxon>eudicotyledons</taxon>
        <taxon>Gunneridae</taxon>
        <taxon>Pentapetalae</taxon>
        <taxon>rosids</taxon>
        <taxon>fabids</taxon>
        <taxon>Fabales</taxon>
        <taxon>Fabaceae</taxon>
        <taxon>Papilionoideae</taxon>
        <taxon>50 kb inversion clade</taxon>
        <taxon>NPAAA clade</taxon>
        <taxon>Hologalegina</taxon>
        <taxon>IRL clade</taxon>
        <taxon>Trifolieae</taxon>
        <taxon>Trifolium</taxon>
    </lineage>
</organism>
<reference evidence="1 2" key="1">
    <citation type="journal article" date="2018" name="Front. Plant Sci.">
        <title>Red Clover (Trifolium pratense) and Zigzag Clover (T. medium) - A Picture of Genomic Similarities and Differences.</title>
        <authorList>
            <person name="Dluhosova J."/>
            <person name="Istvanek J."/>
            <person name="Nedelnik J."/>
            <person name="Repkova J."/>
        </authorList>
    </citation>
    <scope>NUCLEOTIDE SEQUENCE [LARGE SCALE GENOMIC DNA]</scope>
    <source>
        <strain evidence="2">cv. 10/8</strain>
        <tissue evidence="1">Leaf</tissue>
    </source>
</reference>
<accession>A0A392VPC6</accession>
<sequence>VVVLNVIVAIE</sequence>
<feature type="non-terminal residue" evidence="1">
    <location>
        <position position="1"/>
    </location>
</feature>
<dbReference type="Proteomes" id="UP000265520">
    <property type="component" value="Unassembled WGS sequence"/>
</dbReference>
<comment type="caution">
    <text evidence="1">The sequence shown here is derived from an EMBL/GenBank/DDBJ whole genome shotgun (WGS) entry which is preliminary data.</text>
</comment>
<dbReference type="EMBL" id="LXQA011216125">
    <property type="protein sequence ID" value="MCI89302.1"/>
    <property type="molecule type" value="Genomic_DNA"/>
</dbReference>
<proteinExistence type="predicted"/>
<keyword evidence="2" id="KW-1185">Reference proteome</keyword>
<name>A0A392VPC6_9FABA</name>
<evidence type="ECO:0000313" key="2">
    <source>
        <dbReference type="Proteomes" id="UP000265520"/>
    </source>
</evidence>